<dbReference type="Gene3D" id="2.40.50.140">
    <property type="entry name" value="Nucleic acid-binding proteins"/>
    <property type="match status" value="1"/>
</dbReference>
<dbReference type="GO" id="GO:0003723">
    <property type="term" value="F:RNA binding"/>
    <property type="evidence" value="ECO:0007669"/>
    <property type="project" value="InterPro"/>
</dbReference>
<protein>
    <recommendedName>
        <fullName evidence="1">S1-like domain-containing protein</fullName>
    </recommendedName>
</protein>
<name>A0A6C0B466_9ZZZZ</name>
<dbReference type="InterPro" id="IPR001253">
    <property type="entry name" value="TIF_eIF-1A"/>
</dbReference>
<proteinExistence type="inferred from homology"/>
<sequence length="158" mass="18063">MVKNRGGKKTKGKSRKTFRMKELGIQDLKKIDNQEYAHVLSVFGDGRYDLICYDKKKRLGILRGRVKRTARINKGDLVLVSIREFQDNKCDILAGYSQTEADKLIKEKEVFYSFVKSGELIQNLKDDFAESVSDDEEEVNNHITGNTVNQTGLNIDDI</sequence>
<dbReference type="InterPro" id="IPR012340">
    <property type="entry name" value="NA-bd_OB-fold"/>
</dbReference>
<feature type="domain" description="S1-like" evidence="1">
    <location>
        <begin position="14"/>
        <end position="97"/>
    </location>
</feature>
<evidence type="ECO:0000259" key="1">
    <source>
        <dbReference type="PROSITE" id="PS50832"/>
    </source>
</evidence>
<dbReference type="CDD" id="cd05793">
    <property type="entry name" value="S1_IF1A"/>
    <property type="match status" value="1"/>
</dbReference>
<dbReference type="PROSITE" id="PS50832">
    <property type="entry name" value="S1_IF1_TYPE"/>
    <property type="match status" value="1"/>
</dbReference>
<dbReference type="GO" id="GO:0003743">
    <property type="term" value="F:translation initiation factor activity"/>
    <property type="evidence" value="ECO:0007669"/>
    <property type="project" value="InterPro"/>
</dbReference>
<dbReference type="PANTHER" id="PTHR21668">
    <property type="entry name" value="EIF-1A"/>
    <property type="match status" value="1"/>
</dbReference>
<dbReference type="Pfam" id="PF01176">
    <property type="entry name" value="eIF-1a"/>
    <property type="match status" value="1"/>
</dbReference>
<organism evidence="2">
    <name type="scientific">viral metagenome</name>
    <dbReference type="NCBI Taxonomy" id="1070528"/>
    <lineage>
        <taxon>unclassified sequences</taxon>
        <taxon>metagenomes</taxon>
        <taxon>organismal metagenomes</taxon>
    </lineage>
</organism>
<dbReference type="InterPro" id="IPR006196">
    <property type="entry name" value="RNA-binding_domain_S1_IF1"/>
</dbReference>
<dbReference type="HAMAP" id="MF_00216">
    <property type="entry name" value="aIF_1A"/>
    <property type="match status" value="1"/>
</dbReference>
<dbReference type="AlphaFoldDB" id="A0A6C0B466"/>
<dbReference type="SUPFAM" id="SSF50249">
    <property type="entry name" value="Nucleic acid-binding proteins"/>
    <property type="match status" value="1"/>
</dbReference>
<reference evidence="2" key="1">
    <citation type="journal article" date="2020" name="Nature">
        <title>Giant virus diversity and host interactions through global metagenomics.</title>
        <authorList>
            <person name="Schulz F."/>
            <person name="Roux S."/>
            <person name="Paez-Espino D."/>
            <person name="Jungbluth S."/>
            <person name="Walsh D.A."/>
            <person name="Denef V.J."/>
            <person name="McMahon K.D."/>
            <person name="Konstantinidis K.T."/>
            <person name="Eloe-Fadrosh E.A."/>
            <person name="Kyrpides N.C."/>
            <person name="Woyke T."/>
        </authorList>
    </citation>
    <scope>NUCLEOTIDE SEQUENCE</scope>
    <source>
        <strain evidence="2">GVMAG-M-3300009422-16</strain>
    </source>
</reference>
<dbReference type="EMBL" id="MN739063">
    <property type="protein sequence ID" value="QHS86830.1"/>
    <property type="molecule type" value="Genomic_DNA"/>
</dbReference>
<accession>A0A6C0B466</accession>
<dbReference type="SMART" id="SM00652">
    <property type="entry name" value="eIF1a"/>
    <property type="match status" value="1"/>
</dbReference>
<evidence type="ECO:0000313" key="2">
    <source>
        <dbReference type="EMBL" id="QHS86830.1"/>
    </source>
</evidence>